<dbReference type="GO" id="GO:0000794">
    <property type="term" value="C:condensed nuclear chromosome"/>
    <property type="evidence" value="ECO:0007669"/>
    <property type="project" value="TreeGrafter"/>
</dbReference>
<feature type="coiled-coil region" evidence="10">
    <location>
        <begin position="1413"/>
        <end position="1485"/>
    </location>
</feature>
<feature type="coiled-coil region" evidence="10">
    <location>
        <begin position="930"/>
        <end position="957"/>
    </location>
</feature>
<keyword evidence="7" id="KW-0862">Zinc</keyword>
<comment type="similarity">
    <text evidence="4">Belongs to the SMC family. RAD50 subfamily.</text>
</comment>
<evidence type="ECO:0000256" key="6">
    <source>
        <dbReference type="ARBA" id="ARBA00022723"/>
    </source>
</evidence>
<dbReference type="Pfam" id="PF13476">
    <property type="entry name" value="AAA_23"/>
    <property type="match status" value="1"/>
</dbReference>
<evidence type="ECO:0000256" key="5">
    <source>
        <dbReference type="ARBA" id="ARBA00022454"/>
    </source>
</evidence>
<protein>
    <recommendedName>
        <fullName evidence="12">Rad50/SbcC-type AAA domain-containing protein</fullName>
    </recommendedName>
</protein>
<evidence type="ECO:0000256" key="4">
    <source>
        <dbReference type="ARBA" id="ARBA00009439"/>
    </source>
</evidence>
<dbReference type="GO" id="GO:0030870">
    <property type="term" value="C:Mre11 complex"/>
    <property type="evidence" value="ECO:0007669"/>
    <property type="project" value="TreeGrafter"/>
</dbReference>
<feature type="domain" description="Rad50/SbcC-type AAA" evidence="12">
    <location>
        <begin position="528"/>
        <end position="714"/>
    </location>
</feature>
<dbReference type="GO" id="GO:0006302">
    <property type="term" value="P:double-strand break repair"/>
    <property type="evidence" value="ECO:0007669"/>
    <property type="project" value="InterPro"/>
</dbReference>
<dbReference type="GO" id="GO:0016887">
    <property type="term" value="F:ATP hydrolysis activity"/>
    <property type="evidence" value="ECO:0007669"/>
    <property type="project" value="InterPro"/>
</dbReference>
<evidence type="ECO:0000256" key="3">
    <source>
        <dbReference type="ARBA" id="ARBA00004286"/>
    </source>
</evidence>
<evidence type="ECO:0000256" key="9">
    <source>
        <dbReference type="ARBA" id="ARBA00049360"/>
    </source>
</evidence>
<dbReference type="SUPFAM" id="SSF75712">
    <property type="entry name" value="Rad50 coiled-coil Zn hook"/>
    <property type="match status" value="1"/>
</dbReference>
<evidence type="ECO:0000259" key="12">
    <source>
        <dbReference type="Pfam" id="PF13476"/>
    </source>
</evidence>
<evidence type="ECO:0000256" key="2">
    <source>
        <dbReference type="ARBA" id="ARBA00004123"/>
    </source>
</evidence>
<keyword evidence="6" id="KW-0479">Metal-binding</keyword>
<feature type="coiled-coil region" evidence="10">
    <location>
        <begin position="814"/>
        <end position="841"/>
    </location>
</feature>
<evidence type="ECO:0000256" key="8">
    <source>
        <dbReference type="ARBA" id="ARBA00023242"/>
    </source>
</evidence>
<evidence type="ECO:0000313" key="13">
    <source>
        <dbReference type="EMBL" id="KAL0266077.1"/>
    </source>
</evidence>
<dbReference type="GO" id="GO:0007004">
    <property type="term" value="P:telomere maintenance via telomerase"/>
    <property type="evidence" value="ECO:0007669"/>
    <property type="project" value="TreeGrafter"/>
</dbReference>
<dbReference type="Gene3D" id="3.40.50.300">
    <property type="entry name" value="P-loop containing nucleotide triphosphate hydrolases"/>
    <property type="match status" value="2"/>
</dbReference>
<dbReference type="PANTHER" id="PTHR18867:SF12">
    <property type="entry name" value="DNA REPAIR PROTEIN RAD50"/>
    <property type="match status" value="1"/>
</dbReference>
<dbReference type="GO" id="GO:0003691">
    <property type="term" value="F:double-stranded telomeric DNA binding"/>
    <property type="evidence" value="ECO:0007669"/>
    <property type="project" value="TreeGrafter"/>
</dbReference>
<name>A0AAW2H8Q2_9NEOP</name>
<keyword evidence="8" id="KW-0539">Nucleus</keyword>
<proteinExistence type="inferred from homology"/>
<gene>
    <name evidence="13" type="ORF">PYX00_011794</name>
</gene>
<evidence type="ECO:0000256" key="7">
    <source>
        <dbReference type="ARBA" id="ARBA00022833"/>
    </source>
</evidence>
<dbReference type="GO" id="GO:0051880">
    <property type="term" value="F:G-quadruplex DNA binding"/>
    <property type="evidence" value="ECO:0007669"/>
    <property type="project" value="TreeGrafter"/>
</dbReference>
<comment type="catalytic activity">
    <reaction evidence="9">
        <text>ATP + H2O = ADP + phosphate + H(+)</text>
        <dbReference type="Rhea" id="RHEA:13065"/>
        <dbReference type="ChEBI" id="CHEBI:15377"/>
        <dbReference type="ChEBI" id="CHEBI:15378"/>
        <dbReference type="ChEBI" id="CHEBI:30616"/>
        <dbReference type="ChEBI" id="CHEBI:43474"/>
        <dbReference type="ChEBI" id="CHEBI:456216"/>
    </reaction>
</comment>
<dbReference type="InterPro" id="IPR038729">
    <property type="entry name" value="Rad50/SbcC_AAA"/>
</dbReference>
<feature type="region of interest" description="Disordered" evidence="11">
    <location>
        <begin position="504"/>
        <end position="527"/>
    </location>
</feature>
<comment type="subcellular location">
    <subcellularLocation>
        <location evidence="3">Chromosome</location>
    </subcellularLocation>
    <subcellularLocation>
        <location evidence="2">Nucleus</location>
    </subcellularLocation>
</comment>
<comment type="caution">
    <text evidence="13">The sequence shown here is derived from an EMBL/GenBank/DDBJ whole genome shotgun (WGS) entry which is preliminary data.</text>
</comment>
<dbReference type="GO" id="GO:0000722">
    <property type="term" value="P:telomere maintenance via recombination"/>
    <property type="evidence" value="ECO:0007669"/>
    <property type="project" value="TreeGrafter"/>
</dbReference>
<dbReference type="SUPFAM" id="SSF52540">
    <property type="entry name" value="P-loop containing nucleoside triphosphate hydrolases"/>
    <property type="match status" value="1"/>
</dbReference>
<dbReference type="PANTHER" id="PTHR18867">
    <property type="entry name" value="RAD50"/>
    <property type="match status" value="1"/>
</dbReference>
<sequence>MEARTPSGGRRLSLADCTELCFLGAPSYTYLHADTQRGTGEKRAFVFLDKELRIPALPDSFSVSDQTSRAYTSLFVLPRCILLSKKKHHTLVPGFSFRTPEPLRKALMLGDQLVCVTGRAIYFMPGHVVETDFVDTDHTPQELFVLRDRTVEIYSSRREVFSINVDSAQRIRCTMSPRTVVLATGHDVFLVDLVRGATRHLASTDARITDVVYDSSTPAACGGGVAPDVCTSIRDEETLRRALETGAPAGGPELLYVQCGTRLTLLYIQTLRARSISLPFPFRLCVSRSHVILTHKNTLVFLSKCLTRFCDAQADFCAFGCRSDVLAFAKDDLTIINGGRFVFRMGGGWEYTSRLFRMAGYHELRRAYTREDYDDYPLGSAGAEDARFVDALAHRVHGGTCAGGGYLEQLARGRLRGKKGPKRMQRTRRGPLKRVVEELKDDLRILEMQCDDALLGLELARPCAPEAAGGADAPAPSGSALFALAREDYHDLYVGRASGAAESDSGRLATRRYSPSSQRRRGFIPSAPGTVEFHPPLTIIVGQNGSGKTTIIEALKYAATGNMPPNTKGGAFIYDPKLAREVEVKAQIKLKFHNTRGQLMVCTRSLQLTQKKTKVEQKTLESVLWTLNERGEQVSISGRCAEIDREVPHHLGVSPAILESVVFCHQEESTWPLGEPGVVKRKMDDIFESAKYTKALQALKTLRRDQHAELRLKRQALGFLDEQRGRKAALEARVAETERLIADVDERAARVGHELEQWCVDCERVGSEIAALEAAAARAREVQAEIRGLGLFVRDFGWPVLSGEEARELEGVDRASLQAAAQELRDKAERDQGELEARTREREAWLDTQDVHRRLELQLSEGTARLRALAADSGTCFTAYTQFVEKYSALLGIEGLRSDCARVMEAAPRTDDGDEEQLASSIALCCRSLRNIADAVLRQLEARAAEAADEARQQRELHREHAARRGRIELELEYLEKKARGTDAAQGGGACAEIAACVREIARRQVLIDSMCSPATGCARRSAADLGAALCAEHPHLLDAEGRLCPEAFEAEYEKTAREVERLRAAQEGAGCAIRFHMERLRVQLERIGAVSARHGLAGNTAPVPRIDVTDLRRELEKLSTDIVSSSNASVIYRNLQKLGVKKNSCPVCKKPFSGGEKGAFIDRLEEVVGAIPRIIEELKRKKDAVEKSLGEAERANTVRDERNAEVRRLNECLDAMRPLAQFRSVEELRRVVGGSCGACPELAAGERHLRRVLGGMRIANAMRAAQLCDAAAGLRAEVDALGARLDALAGSALKENAQNTRQPADGPVAAERVRQLEAEREEAGVQATRCEEAARLAGERERELRAHVESAWKESFAVSRDAAAIRDGVAATVARNGELRAAVVAAAAAPCAVDARCIDELRLRAQRSWDSYHRQREAAGELEMRLRALDENRKLADAKRRLAELESEYDGTVFGRLDELRARAEGLDARRREAENRRAALAGERTQLGRSRDQHVQELETAFRDCDAKHGRAVVELRTAEAALDDVEAGIGAIDKSIVDFHSRMLEEVNTTLRDLWTTTYRGNDIDYIEVQADTSESRSYSYRVVMVKNGCELDMRSRSSAGQKVIASILVRLALAETFASSCSFMALDEPTTNLDQENIESLAATLCSLIERKRESSKFQLIVITHDEHFVRLLCGSCDMYYKLRRNARGDSVVEKQFV</sequence>
<evidence type="ECO:0000256" key="1">
    <source>
        <dbReference type="ARBA" id="ARBA00001947"/>
    </source>
</evidence>
<organism evidence="13">
    <name type="scientific">Menopon gallinae</name>
    <name type="common">poultry shaft louse</name>
    <dbReference type="NCBI Taxonomy" id="328185"/>
    <lineage>
        <taxon>Eukaryota</taxon>
        <taxon>Metazoa</taxon>
        <taxon>Ecdysozoa</taxon>
        <taxon>Arthropoda</taxon>
        <taxon>Hexapoda</taxon>
        <taxon>Insecta</taxon>
        <taxon>Pterygota</taxon>
        <taxon>Neoptera</taxon>
        <taxon>Paraneoptera</taxon>
        <taxon>Psocodea</taxon>
        <taxon>Troctomorpha</taxon>
        <taxon>Phthiraptera</taxon>
        <taxon>Amblycera</taxon>
        <taxon>Menoponidae</taxon>
        <taxon>Menopon</taxon>
    </lineage>
</organism>
<feature type="coiled-coil region" evidence="10">
    <location>
        <begin position="720"/>
        <end position="747"/>
    </location>
</feature>
<evidence type="ECO:0000256" key="11">
    <source>
        <dbReference type="SAM" id="MobiDB-lite"/>
    </source>
</evidence>
<keyword evidence="5" id="KW-0158">Chromosome</keyword>
<dbReference type="GO" id="GO:0070192">
    <property type="term" value="P:chromosome organization involved in meiotic cell cycle"/>
    <property type="evidence" value="ECO:0007669"/>
    <property type="project" value="TreeGrafter"/>
</dbReference>
<keyword evidence="10" id="KW-0175">Coiled coil</keyword>
<accession>A0AAW2H8Q2</accession>
<comment type="cofactor">
    <cofactor evidence="1">
        <name>Zn(2+)</name>
        <dbReference type="ChEBI" id="CHEBI:29105"/>
    </cofactor>
</comment>
<dbReference type="EMBL" id="JARGDH010000006">
    <property type="protein sequence ID" value="KAL0266077.1"/>
    <property type="molecule type" value="Genomic_DNA"/>
</dbReference>
<evidence type="ECO:0000256" key="10">
    <source>
        <dbReference type="SAM" id="Coils"/>
    </source>
</evidence>
<reference evidence="13" key="1">
    <citation type="journal article" date="2024" name="Gigascience">
        <title>Chromosome-level genome of the poultry shaft louse Menopon gallinae provides insight into the host-switching and adaptive evolution of parasitic lice.</title>
        <authorList>
            <person name="Xu Y."/>
            <person name="Ma L."/>
            <person name="Liu S."/>
            <person name="Liang Y."/>
            <person name="Liu Q."/>
            <person name="He Z."/>
            <person name="Tian L."/>
            <person name="Duan Y."/>
            <person name="Cai W."/>
            <person name="Li H."/>
            <person name="Song F."/>
        </authorList>
    </citation>
    <scope>NUCLEOTIDE SEQUENCE</scope>
    <source>
        <strain evidence="13">Cailab_2023a</strain>
    </source>
</reference>
<dbReference type="GO" id="GO:0046872">
    <property type="term" value="F:metal ion binding"/>
    <property type="evidence" value="ECO:0007669"/>
    <property type="project" value="UniProtKB-KW"/>
</dbReference>
<dbReference type="InterPro" id="IPR027417">
    <property type="entry name" value="P-loop_NTPase"/>
</dbReference>
<dbReference type="GO" id="GO:0043047">
    <property type="term" value="F:single-stranded telomeric DNA binding"/>
    <property type="evidence" value="ECO:0007669"/>
    <property type="project" value="TreeGrafter"/>
</dbReference>